<dbReference type="AlphaFoldDB" id="X1FUN9"/>
<comment type="caution">
    <text evidence="2">The sequence shown here is derived from an EMBL/GenBank/DDBJ whole genome shotgun (WGS) entry which is preliminary data.</text>
</comment>
<evidence type="ECO:0000256" key="1">
    <source>
        <dbReference type="SAM" id="MobiDB-lite"/>
    </source>
</evidence>
<name>X1FUN9_9ZZZZ</name>
<organism evidence="2">
    <name type="scientific">marine sediment metagenome</name>
    <dbReference type="NCBI Taxonomy" id="412755"/>
    <lineage>
        <taxon>unclassified sequences</taxon>
        <taxon>metagenomes</taxon>
        <taxon>ecological metagenomes</taxon>
    </lineage>
</organism>
<dbReference type="EMBL" id="BARU01017830">
    <property type="protein sequence ID" value="GAH49376.1"/>
    <property type="molecule type" value="Genomic_DNA"/>
</dbReference>
<accession>X1FUN9</accession>
<dbReference type="Gene3D" id="2.60.120.200">
    <property type="match status" value="1"/>
</dbReference>
<feature type="non-terminal residue" evidence="2">
    <location>
        <position position="1"/>
    </location>
</feature>
<sequence>NDKSSWLFYTYWHQMHSWENPDGRANNPPDGDGRSFYGNNFVPEGQPSGLLREQWICVEFMVKLNSVGKSNGEQAFWINGKKMGHWRPGEPVGTWMRDMFRTSGQFNTDPKPFEGFSWRTDSELKINYVNLQWYVSERVAKDGKTDKNIVYFDDVVLATEYIGPQVQAASGKPETPKVDYVQPLKEDPIKQLPDVFFFEDLETIGELKESFHNIGGNFRVTGKDVTSGRKALQMTYKPKEQMEGDPGSAGYVGHFFGDNPLTRRIKNKKPYNKVYARWYHKFEEGFQPQQPREHC</sequence>
<evidence type="ECO:0000313" key="2">
    <source>
        <dbReference type="EMBL" id="GAH49376.1"/>
    </source>
</evidence>
<gene>
    <name evidence="2" type="ORF">S03H2_29526</name>
</gene>
<protein>
    <submittedName>
        <fullName evidence="2">Uncharacterized protein</fullName>
    </submittedName>
</protein>
<feature type="region of interest" description="Disordered" evidence="1">
    <location>
        <begin position="20"/>
        <end position="39"/>
    </location>
</feature>
<proteinExistence type="predicted"/>
<feature type="non-terminal residue" evidence="2">
    <location>
        <position position="295"/>
    </location>
</feature>
<reference evidence="2" key="1">
    <citation type="journal article" date="2014" name="Front. Microbiol.">
        <title>High frequency of phylogenetically diverse reductive dehalogenase-homologous genes in deep subseafloor sedimentary metagenomes.</title>
        <authorList>
            <person name="Kawai M."/>
            <person name="Futagami T."/>
            <person name="Toyoda A."/>
            <person name="Takaki Y."/>
            <person name="Nishi S."/>
            <person name="Hori S."/>
            <person name="Arai W."/>
            <person name="Tsubouchi T."/>
            <person name="Morono Y."/>
            <person name="Uchiyama I."/>
            <person name="Ito T."/>
            <person name="Fujiyama A."/>
            <person name="Inagaki F."/>
            <person name="Takami H."/>
        </authorList>
    </citation>
    <scope>NUCLEOTIDE SEQUENCE</scope>
    <source>
        <strain evidence="2">Expedition CK06-06</strain>
    </source>
</reference>